<dbReference type="EMBL" id="JBHSDK010000012">
    <property type="protein sequence ID" value="MFC4335209.1"/>
    <property type="molecule type" value="Genomic_DNA"/>
</dbReference>
<dbReference type="RefSeq" id="WP_380619677.1">
    <property type="nucleotide sequence ID" value="NZ_JBHSDK010000012.1"/>
</dbReference>
<evidence type="ECO:0000313" key="2">
    <source>
        <dbReference type="Proteomes" id="UP001595823"/>
    </source>
</evidence>
<proteinExistence type="predicted"/>
<reference evidence="2" key="1">
    <citation type="journal article" date="2019" name="Int. J. Syst. Evol. Microbiol.">
        <title>The Global Catalogue of Microorganisms (GCM) 10K type strain sequencing project: providing services to taxonomists for standard genome sequencing and annotation.</title>
        <authorList>
            <consortium name="The Broad Institute Genomics Platform"/>
            <consortium name="The Broad Institute Genome Sequencing Center for Infectious Disease"/>
            <person name="Wu L."/>
            <person name="Ma J."/>
        </authorList>
    </citation>
    <scope>NUCLEOTIDE SEQUENCE [LARGE SCALE GENOMIC DNA]</scope>
    <source>
        <strain evidence="2">IBRC-M 10908</strain>
    </source>
</reference>
<organism evidence="1 2">
    <name type="scientific">Salininema proteolyticum</name>
    <dbReference type="NCBI Taxonomy" id="1607685"/>
    <lineage>
        <taxon>Bacteria</taxon>
        <taxon>Bacillati</taxon>
        <taxon>Actinomycetota</taxon>
        <taxon>Actinomycetes</taxon>
        <taxon>Glycomycetales</taxon>
        <taxon>Glycomycetaceae</taxon>
        <taxon>Salininema</taxon>
    </lineage>
</organism>
<gene>
    <name evidence="1" type="ORF">ACFPET_08365</name>
</gene>
<sequence>MTETVAQGQTLTLVSEWTEYVGGPHRDLDAPPAIEVTNAADGSTVDSSTTTTHAALGVYTWAWDVAATLAPGDYIAQWTGTASGQDVAATELVTVTAATTALATVADLEARLGRPLDATEAARAEVLLADASALIRSYTRKTFTRAVGDVVTRRPLGDTIRLTQRPVTAINSVTAVTGTATLPDLALPAGSWTFDGIDTITLYPLDRGLFVSLPEWLSDPGVTVTYRINYDHGHATPPPDITAVTCGMVLRSLLSPSLVPGMVGETIGAYSYQLQQGSGAGGVAVGLTRADRALLDPWRTTAATIGVRR</sequence>
<accession>A0ABV8TXJ3</accession>
<comment type="caution">
    <text evidence="1">The sequence shown here is derived from an EMBL/GenBank/DDBJ whole genome shotgun (WGS) entry which is preliminary data.</text>
</comment>
<name>A0ABV8TXJ3_9ACTN</name>
<evidence type="ECO:0000313" key="1">
    <source>
        <dbReference type="EMBL" id="MFC4335209.1"/>
    </source>
</evidence>
<keyword evidence="2" id="KW-1185">Reference proteome</keyword>
<protein>
    <submittedName>
        <fullName evidence="1">Uncharacterized protein</fullName>
    </submittedName>
</protein>
<dbReference type="Proteomes" id="UP001595823">
    <property type="component" value="Unassembled WGS sequence"/>
</dbReference>